<reference evidence="3 4" key="1">
    <citation type="journal article" date="2022" name="Nat. Ecol. Evol.">
        <title>A masculinizing supergene underlies an exaggerated male reproductive morph in a spider.</title>
        <authorList>
            <person name="Hendrickx F."/>
            <person name="De Corte Z."/>
            <person name="Sonet G."/>
            <person name="Van Belleghem S.M."/>
            <person name="Kostlbacher S."/>
            <person name="Vangestel C."/>
        </authorList>
    </citation>
    <scope>NUCLEOTIDE SEQUENCE [LARGE SCALE GENOMIC DNA]</scope>
    <source>
        <strain evidence="3">W744_W776</strain>
    </source>
</reference>
<feature type="transmembrane region" description="Helical" evidence="1">
    <location>
        <begin position="67"/>
        <end position="91"/>
    </location>
</feature>
<protein>
    <submittedName>
        <fullName evidence="3">Uncharacterized protein</fullName>
    </submittedName>
</protein>
<keyword evidence="1" id="KW-1133">Transmembrane helix</keyword>
<dbReference type="Proteomes" id="UP000827092">
    <property type="component" value="Unassembled WGS sequence"/>
</dbReference>
<keyword evidence="4" id="KW-1185">Reference proteome</keyword>
<evidence type="ECO:0000313" key="4">
    <source>
        <dbReference type="Proteomes" id="UP000827092"/>
    </source>
</evidence>
<accession>A0AAV6UCC1</accession>
<comment type="caution">
    <text evidence="3">The sequence shown here is derived from an EMBL/GenBank/DDBJ whole genome shotgun (WGS) entry which is preliminary data.</text>
</comment>
<evidence type="ECO:0000256" key="1">
    <source>
        <dbReference type="SAM" id="Phobius"/>
    </source>
</evidence>
<evidence type="ECO:0000313" key="3">
    <source>
        <dbReference type="EMBL" id="KAG8181701.1"/>
    </source>
</evidence>
<feature type="chain" id="PRO_5043529409" evidence="2">
    <location>
        <begin position="44"/>
        <end position="99"/>
    </location>
</feature>
<evidence type="ECO:0000256" key="2">
    <source>
        <dbReference type="SAM" id="SignalP"/>
    </source>
</evidence>
<proteinExistence type="predicted"/>
<gene>
    <name evidence="3" type="ORF">JTE90_025676</name>
</gene>
<dbReference type="PROSITE" id="PS51257">
    <property type="entry name" value="PROKAR_LIPOPROTEIN"/>
    <property type="match status" value="1"/>
</dbReference>
<sequence length="99" mass="10841">MRLLTIIKTSKSVACLLTEMKSFTLAFLLVFLACLLLVQECSSKPGTPESEETLSREKRQDFSAQNLIKLAINYIIDFIVDAAAAPIILFINGTVAAFG</sequence>
<dbReference type="EMBL" id="JAFNEN010000499">
    <property type="protein sequence ID" value="KAG8181701.1"/>
    <property type="molecule type" value="Genomic_DNA"/>
</dbReference>
<keyword evidence="1" id="KW-0812">Transmembrane</keyword>
<name>A0AAV6UCC1_9ARAC</name>
<keyword evidence="2" id="KW-0732">Signal</keyword>
<organism evidence="3 4">
    <name type="scientific">Oedothorax gibbosus</name>
    <dbReference type="NCBI Taxonomy" id="931172"/>
    <lineage>
        <taxon>Eukaryota</taxon>
        <taxon>Metazoa</taxon>
        <taxon>Ecdysozoa</taxon>
        <taxon>Arthropoda</taxon>
        <taxon>Chelicerata</taxon>
        <taxon>Arachnida</taxon>
        <taxon>Araneae</taxon>
        <taxon>Araneomorphae</taxon>
        <taxon>Entelegynae</taxon>
        <taxon>Araneoidea</taxon>
        <taxon>Linyphiidae</taxon>
        <taxon>Erigoninae</taxon>
        <taxon>Oedothorax</taxon>
    </lineage>
</organism>
<dbReference type="AlphaFoldDB" id="A0AAV6UCC1"/>
<keyword evidence="1" id="KW-0472">Membrane</keyword>
<feature type="signal peptide" evidence="2">
    <location>
        <begin position="1"/>
        <end position="43"/>
    </location>
</feature>